<dbReference type="InterPro" id="IPR050928">
    <property type="entry name" value="ATP-dep_Zn_Metalloprotease"/>
</dbReference>
<evidence type="ECO:0000256" key="4">
    <source>
        <dbReference type="ARBA" id="ARBA00022670"/>
    </source>
</evidence>
<evidence type="ECO:0000256" key="10">
    <source>
        <dbReference type="ARBA" id="ARBA00023049"/>
    </source>
</evidence>
<evidence type="ECO:0000256" key="12">
    <source>
        <dbReference type="SAM" id="Phobius"/>
    </source>
</evidence>
<keyword evidence="9" id="KW-0067">ATP-binding</keyword>
<keyword evidence="12" id="KW-0812">Transmembrane</keyword>
<dbReference type="PANTHER" id="PTHR43655:SF2">
    <property type="entry name" value="AFG3 LIKE MATRIX AAA PEPTIDASE SUBUNIT 2, ISOFORM A"/>
    <property type="match status" value="1"/>
</dbReference>
<dbReference type="InterPro" id="IPR000642">
    <property type="entry name" value="Peptidase_M41"/>
</dbReference>
<dbReference type="GO" id="GO:0046872">
    <property type="term" value="F:metal ion binding"/>
    <property type="evidence" value="ECO:0007669"/>
    <property type="project" value="UniProtKB-KW"/>
</dbReference>
<dbReference type="Pfam" id="PF00004">
    <property type="entry name" value="AAA"/>
    <property type="match status" value="1"/>
</dbReference>
<dbReference type="SMART" id="SM00382">
    <property type="entry name" value="AAA"/>
    <property type="match status" value="1"/>
</dbReference>
<dbReference type="FunFam" id="1.10.8.60:FF:000147">
    <property type="entry name" value="Putative ATP-dependent zinc metallopeptidase"/>
    <property type="match status" value="1"/>
</dbReference>
<dbReference type="FunFam" id="3.40.50.300:FF:000982">
    <property type="entry name" value="Inactive ATP-dependent zinc metalloprotease FTSHI 2 like"/>
    <property type="match status" value="1"/>
</dbReference>
<evidence type="ECO:0000256" key="1">
    <source>
        <dbReference type="ARBA" id="ARBA00001947"/>
    </source>
</evidence>
<organism evidence="14 15">
    <name type="scientific">Leishmania braziliensis MHOM/BR/75/M2904</name>
    <dbReference type="NCBI Taxonomy" id="420245"/>
    <lineage>
        <taxon>Eukaryota</taxon>
        <taxon>Discoba</taxon>
        <taxon>Euglenozoa</taxon>
        <taxon>Kinetoplastea</taxon>
        <taxon>Metakinetoplastina</taxon>
        <taxon>Trypanosomatida</taxon>
        <taxon>Trypanosomatidae</taxon>
        <taxon>Leishmaniinae</taxon>
        <taxon>Leishmania</taxon>
        <taxon>Leishmania braziliensis species complex</taxon>
    </lineage>
</organism>
<dbReference type="Proteomes" id="UP000319462">
    <property type="component" value="Chromosome 31"/>
</dbReference>
<feature type="domain" description="AAA+ ATPase" evidence="13">
    <location>
        <begin position="511"/>
        <end position="652"/>
    </location>
</feature>
<sequence>MDTVERGSTTLCTRSRLSSVWEKQSAAIFLWPILLHVPFRHRVCCSLRGGVVDGVCCTVPSSYCFAPYLPPTPRLLSSFQMFSRRYRDPLSVVGASTHAAHQLPALCSSIRTMSRFSANSFSTFETPSPSASPQALAAPQSAWAQRWLAVQSLVAIAPSYFSSALQSRYTRVPVTEAQPQQASSTSNSLSDVMATIWRLSYADRLHRHLRVPPHLEDSQKLDALLHTLCRRPTRSVSSTACHRWGVLLSKSNDSKGSGGSGRDSSRGEDDGAGEEGEDKPEDWIVPRTCLFVITMIAITAVLYQLAQPSGTHTGWASLNKHAGEIKAAVLYDNYLQVYMDDAKVYLGLLNDQDTQRHMDELADNYRAARLQAVETQQRQSEKTHTDDEEQEHGNKLPTAVDRPVELEVTRKGRPYAETALVGVGAFAWVVPFIFFPVFVMFLSQYIGKSMSYAVEATKGRTKTKEMAFRVETASNTRFRDIAGMREPKKEITEIVDFLRHPERYTKLGAKIPTGAILLGPPGTGKTLLAKAVAGESGVGFIPAIGSDFVELYVGMGALRVRQLFKEARKQRCIVYIDEIDAIGLKRQGAGHGEKQEQEQTLNELLTQLDGFSTGRRGDVMVLASSNVAQEALDPALIRPGRFDRIIHVDTPVISERIDIFKVHLSKLKLTSDDAHGDSAAATTATAAAAEGDAAGVGASAEPPLAVPASTETSLVLSQVKTEKEGETEEEDAEKSGSSAAVPREAKRIPSGTHSSSAHEFDFRSLLMQKSERERALIDAYAQRMSNLCPGFVGADIANVCNEAAILAARERAPHVDISHLERSIDRVLAGIEHRSRTLSDFEKNVVAHHEAGHAVAGWFLNRADPLMKVSIVPRGGSALGYAQYLPNENFTRTAKEIRDSISVTLGGRAAEEIFFNHLSTGASDDLRKVGRLAYQYISSFAPGSVYPPPGSSSTRLVKPFGVDKANDFDRRAKKVVDEVYADTLALLTKHKDDMKKLADHLLKHELLTYADVVHYLGERTTRQSDKKKGV</sequence>
<dbReference type="InterPro" id="IPR003593">
    <property type="entry name" value="AAA+_ATPase"/>
</dbReference>
<dbReference type="SUPFAM" id="SSF52540">
    <property type="entry name" value="P-loop containing nucleoside triphosphate hydrolases"/>
    <property type="match status" value="1"/>
</dbReference>
<dbReference type="EMBL" id="LS997630">
    <property type="protein sequence ID" value="SYZ68268.1"/>
    <property type="molecule type" value="Genomic_DNA"/>
</dbReference>
<dbReference type="PANTHER" id="PTHR43655">
    <property type="entry name" value="ATP-DEPENDENT PROTEASE"/>
    <property type="match status" value="1"/>
</dbReference>
<protein>
    <submittedName>
        <fullName evidence="14">ATP-dependent_zinc_metallopeptidase</fullName>
    </submittedName>
</protein>
<dbReference type="GO" id="GO:0005745">
    <property type="term" value="C:m-AAA complex"/>
    <property type="evidence" value="ECO:0007669"/>
    <property type="project" value="TreeGrafter"/>
</dbReference>
<keyword evidence="12" id="KW-1133">Transmembrane helix</keyword>
<dbReference type="SUPFAM" id="SSF140990">
    <property type="entry name" value="FtsH protease domain-like"/>
    <property type="match status" value="1"/>
</dbReference>
<feature type="region of interest" description="Disordered" evidence="11">
    <location>
        <begin position="694"/>
        <end position="756"/>
    </location>
</feature>
<comment type="similarity">
    <text evidence="2">In the C-terminal section; belongs to the peptidase M41 family.</text>
</comment>
<evidence type="ECO:0000313" key="14">
    <source>
        <dbReference type="EMBL" id="SYZ68268.1"/>
    </source>
</evidence>
<evidence type="ECO:0000256" key="7">
    <source>
        <dbReference type="ARBA" id="ARBA00022801"/>
    </source>
</evidence>
<dbReference type="GO" id="GO:0005524">
    <property type="term" value="F:ATP binding"/>
    <property type="evidence" value="ECO:0007669"/>
    <property type="project" value="UniProtKB-KW"/>
</dbReference>
<dbReference type="InterPro" id="IPR037219">
    <property type="entry name" value="Peptidase_M41-like"/>
</dbReference>
<evidence type="ECO:0000256" key="9">
    <source>
        <dbReference type="ARBA" id="ARBA00022840"/>
    </source>
</evidence>
<keyword evidence="12" id="KW-0472">Membrane</keyword>
<evidence type="ECO:0000256" key="2">
    <source>
        <dbReference type="ARBA" id="ARBA00010044"/>
    </source>
</evidence>
<keyword evidence="7" id="KW-0378">Hydrolase</keyword>
<dbReference type="Gene3D" id="1.20.58.760">
    <property type="entry name" value="Peptidase M41"/>
    <property type="match status" value="1"/>
</dbReference>
<feature type="region of interest" description="Disordered" evidence="11">
    <location>
        <begin position="252"/>
        <end position="280"/>
    </location>
</feature>
<evidence type="ECO:0000313" key="15">
    <source>
        <dbReference type="Proteomes" id="UP000319462"/>
    </source>
</evidence>
<gene>
    <name evidence="14" type="ORF">LBRM2904_31.0750</name>
</gene>
<comment type="cofactor">
    <cofactor evidence="1">
        <name>Zn(2+)</name>
        <dbReference type="ChEBI" id="CHEBI:29105"/>
    </cofactor>
</comment>
<dbReference type="Gene3D" id="1.10.8.60">
    <property type="match status" value="1"/>
</dbReference>
<feature type="compositionally biased region" description="Polar residues" evidence="11">
    <location>
        <begin position="709"/>
        <end position="719"/>
    </location>
</feature>
<dbReference type="Pfam" id="PF17862">
    <property type="entry name" value="AAA_lid_3"/>
    <property type="match status" value="1"/>
</dbReference>
<feature type="transmembrane region" description="Helical" evidence="12">
    <location>
        <begin position="283"/>
        <end position="303"/>
    </location>
</feature>
<name>A0A3P3ZDE5_LEIBR</name>
<evidence type="ECO:0000256" key="11">
    <source>
        <dbReference type="SAM" id="MobiDB-lite"/>
    </source>
</evidence>
<evidence type="ECO:0000259" key="13">
    <source>
        <dbReference type="SMART" id="SM00382"/>
    </source>
</evidence>
<dbReference type="GO" id="GO:0004176">
    <property type="term" value="F:ATP-dependent peptidase activity"/>
    <property type="evidence" value="ECO:0007669"/>
    <property type="project" value="InterPro"/>
</dbReference>
<proteinExistence type="inferred from homology"/>
<keyword evidence="8" id="KW-0862">Zinc</keyword>
<evidence type="ECO:0000256" key="8">
    <source>
        <dbReference type="ARBA" id="ARBA00022833"/>
    </source>
</evidence>
<reference evidence="14 15" key="1">
    <citation type="submission" date="2018-09" db="EMBL/GenBank/DDBJ databases">
        <authorList>
            <person name="Peiro R."/>
            <person name="Begona"/>
            <person name="Cbmso G."/>
            <person name="Lopez M."/>
            <person name="Gonzalez S."/>
        </authorList>
    </citation>
    <scope>NUCLEOTIDE SEQUENCE [LARGE SCALE GENOMIC DNA]</scope>
</reference>
<dbReference type="InterPro" id="IPR041569">
    <property type="entry name" value="AAA_lid_3"/>
</dbReference>
<dbReference type="GO" id="GO:0034982">
    <property type="term" value="P:mitochondrial protein processing"/>
    <property type="evidence" value="ECO:0007669"/>
    <property type="project" value="TreeGrafter"/>
</dbReference>
<dbReference type="GO" id="GO:0004222">
    <property type="term" value="F:metalloendopeptidase activity"/>
    <property type="evidence" value="ECO:0007669"/>
    <property type="project" value="InterPro"/>
</dbReference>
<feature type="compositionally biased region" description="Acidic residues" evidence="11">
    <location>
        <begin position="270"/>
        <end position="280"/>
    </location>
</feature>
<evidence type="ECO:0000256" key="5">
    <source>
        <dbReference type="ARBA" id="ARBA00022723"/>
    </source>
</evidence>
<dbReference type="Gene3D" id="3.40.50.300">
    <property type="entry name" value="P-loop containing nucleotide triphosphate hydrolases"/>
    <property type="match status" value="1"/>
</dbReference>
<keyword evidence="5" id="KW-0479">Metal-binding</keyword>
<feature type="region of interest" description="Disordered" evidence="11">
    <location>
        <begin position="372"/>
        <end position="397"/>
    </location>
</feature>
<dbReference type="InterPro" id="IPR027417">
    <property type="entry name" value="P-loop_NTPase"/>
</dbReference>
<keyword evidence="10" id="KW-0482">Metalloprotease</keyword>
<feature type="transmembrane region" description="Helical" evidence="12">
    <location>
        <begin position="419"/>
        <end position="442"/>
    </location>
</feature>
<dbReference type="AlphaFoldDB" id="A0A3P3ZDE5"/>
<accession>A0A3P3ZDE5</accession>
<keyword evidence="4" id="KW-0645">Protease</keyword>
<dbReference type="Pfam" id="PF01434">
    <property type="entry name" value="Peptidase_M41"/>
    <property type="match status" value="1"/>
</dbReference>
<keyword evidence="6" id="KW-0547">Nucleotide-binding</keyword>
<evidence type="ECO:0000256" key="3">
    <source>
        <dbReference type="ARBA" id="ARBA00010550"/>
    </source>
</evidence>
<dbReference type="GO" id="GO:0016887">
    <property type="term" value="F:ATP hydrolysis activity"/>
    <property type="evidence" value="ECO:0007669"/>
    <property type="project" value="InterPro"/>
</dbReference>
<comment type="similarity">
    <text evidence="3">In the N-terminal section; belongs to the AAA ATPase family.</text>
</comment>
<evidence type="ECO:0000256" key="6">
    <source>
        <dbReference type="ARBA" id="ARBA00022741"/>
    </source>
</evidence>
<dbReference type="InterPro" id="IPR003959">
    <property type="entry name" value="ATPase_AAA_core"/>
</dbReference>